<accession>A0ABX8QM09</accession>
<keyword evidence="5" id="KW-1185">Reference proteome</keyword>
<proteinExistence type="predicted"/>
<keyword evidence="3" id="KW-1133">Transmembrane helix</keyword>
<evidence type="ECO:0000256" key="1">
    <source>
        <dbReference type="SAM" id="Coils"/>
    </source>
</evidence>
<evidence type="ECO:0000256" key="3">
    <source>
        <dbReference type="SAM" id="Phobius"/>
    </source>
</evidence>
<name>A0ABX8QM09_9ACTN</name>
<keyword evidence="1" id="KW-0175">Coiled coil</keyword>
<keyword evidence="3" id="KW-0472">Membrane</keyword>
<organism evidence="4 5">
    <name type="scientific">Actinomadura graeca</name>
    <dbReference type="NCBI Taxonomy" id="2750812"/>
    <lineage>
        <taxon>Bacteria</taxon>
        <taxon>Bacillati</taxon>
        <taxon>Actinomycetota</taxon>
        <taxon>Actinomycetes</taxon>
        <taxon>Streptosporangiales</taxon>
        <taxon>Thermomonosporaceae</taxon>
        <taxon>Actinomadura</taxon>
    </lineage>
</organism>
<dbReference type="EMBL" id="CP059572">
    <property type="protein sequence ID" value="QXJ19716.1"/>
    <property type="molecule type" value="Genomic_DNA"/>
</dbReference>
<feature type="compositionally biased region" description="Basic and acidic residues" evidence="2">
    <location>
        <begin position="16"/>
        <end position="28"/>
    </location>
</feature>
<dbReference type="RefSeq" id="WP_231332739.1">
    <property type="nucleotide sequence ID" value="NZ_CP059572.1"/>
</dbReference>
<evidence type="ECO:0000313" key="5">
    <source>
        <dbReference type="Proteomes" id="UP001049518"/>
    </source>
</evidence>
<feature type="coiled-coil region" evidence="1">
    <location>
        <begin position="202"/>
        <end position="292"/>
    </location>
</feature>
<protein>
    <submittedName>
        <fullName evidence="4">Uncharacterized protein</fullName>
    </submittedName>
</protein>
<feature type="transmembrane region" description="Helical" evidence="3">
    <location>
        <begin position="468"/>
        <end position="490"/>
    </location>
</feature>
<sequence>MRGGAGKQDRNNAGQGDDRAAHRGRRSDVVKYIEAKRDPEWHERLGGARRKDVDRCVEKMELFPLPVRALIVFLEERILTVHDSRTAYAESVHPKDPKQAKELLTQLNYGLGNHRRKPKGLDWWLAEQIVQRTSQADERQRALDQIARLWHAGRGKAPPGWECEPATQAEIDAIIVPPASARPLRAETTRPQGAGEEDNEALARTRGTIGDYRRELRQAEQELHGATRALDREQAKSLAAESQIAELKDELSRLRVRLQSAERAARGHSDDATRAQATAAELRETIAQLLAHLEVSGLKELPYPAPMLSEFLPTSAIRSRQRLSSTAHPAHRAVGVYVGTHLTFSSRSPEELAKAAGMSVELIERLLSADHLPGRDITVRIAQAAGGQADYAGRLWAAAEHHSAQSPFDQEFYRIIAQTESDPEASDQGRDASPPRSENEEPEVSDPGKALRNIRSLFSVAYRRVEDISLPAVIGLGVCAFVFIVSGLILDQGYGQVDVPLIYTSGDPPVDGWELKERGGFHTQWRADPYGNVTNLQGELVLSSSMECRSEVKVQWELSINGTRMDGGVLYSPTRGRGDSLHLEEIKVRERPYGIDLRVRRLDNTRCNGWVDWNRTAAEPGFNVSGPGRWRWHWSPGWGRPHEFQPILPMSVG</sequence>
<gene>
    <name evidence="4" type="ORF">AGRA3207_000294</name>
</gene>
<feature type="region of interest" description="Disordered" evidence="2">
    <location>
        <begin position="1"/>
        <end position="28"/>
    </location>
</feature>
<dbReference type="Proteomes" id="UP001049518">
    <property type="component" value="Chromosome"/>
</dbReference>
<evidence type="ECO:0000256" key="2">
    <source>
        <dbReference type="SAM" id="MobiDB-lite"/>
    </source>
</evidence>
<feature type="region of interest" description="Disordered" evidence="2">
    <location>
        <begin position="420"/>
        <end position="448"/>
    </location>
</feature>
<keyword evidence="3" id="KW-0812">Transmembrane</keyword>
<evidence type="ECO:0000313" key="4">
    <source>
        <dbReference type="EMBL" id="QXJ19716.1"/>
    </source>
</evidence>
<reference evidence="4" key="1">
    <citation type="submission" date="2020-07" db="EMBL/GenBank/DDBJ databases">
        <authorList>
            <person name="Tarantini F.S."/>
            <person name="Hong K.W."/>
            <person name="Chan K.G."/>
        </authorList>
    </citation>
    <scope>NUCLEOTIDE SEQUENCE</scope>
    <source>
        <strain evidence="4">32-07</strain>
    </source>
</reference>